<dbReference type="EMBL" id="JBBHJY010000013">
    <property type="protein sequence ID" value="MEJ6012069.1"/>
    <property type="molecule type" value="Genomic_DNA"/>
</dbReference>
<feature type="domain" description="AAA+ ATPase" evidence="2">
    <location>
        <begin position="172"/>
        <end position="325"/>
    </location>
</feature>
<dbReference type="Proteomes" id="UP001379235">
    <property type="component" value="Unassembled WGS sequence"/>
</dbReference>
<evidence type="ECO:0000259" key="2">
    <source>
        <dbReference type="SMART" id="SM00382"/>
    </source>
</evidence>
<reference evidence="3 4" key="1">
    <citation type="submission" date="2024-03" db="EMBL/GenBank/DDBJ databases">
        <authorList>
            <person name="Jo J.-H."/>
        </authorList>
    </citation>
    <scope>NUCLEOTIDE SEQUENCE [LARGE SCALE GENOMIC DNA]</scope>
    <source>
        <strain evidence="3 4">AS3R-12</strain>
    </source>
</reference>
<comment type="similarity">
    <text evidence="1">Belongs to the GSP E family.</text>
</comment>
<dbReference type="RefSeq" id="WP_339969902.1">
    <property type="nucleotide sequence ID" value="NZ_JBBHJY010000013.1"/>
</dbReference>
<dbReference type="InterPro" id="IPR014155">
    <property type="entry name" value="VirB11"/>
</dbReference>
<dbReference type="PANTHER" id="PTHR30486">
    <property type="entry name" value="TWITCHING MOTILITY PROTEIN PILT"/>
    <property type="match status" value="1"/>
</dbReference>
<comment type="caution">
    <text evidence="3">The sequence shown here is derived from an EMBL/GenBank/DDBJ whole genome shotgun (WGS) entry which is preliminary data.</text>
</comment>
<evidence type="ECO:0000256" key="1">
    <source>
        <dbReference type="ARBA" id="ARBA00006611"/>
    </source>
</evidence>
<keyword evidence="4" id="KW-1185">Reference proteome</keyword>
<dbReference type="InterPro" id="IPR003593">
    <property type="entry name" value="AAA+_ATPase"/>
</dbReference>
<dbReference type="InterPro" id="IPR001482">
    <property type="entry name" value="T2SS/T4SS_dom"/>
</dbReference>
<sequence length="341" mass="37136">MVRKNENLHLAVPETGMRYIDAYLAPLLPILAREEVTDLFVNRPGEVWVETIGGAMERHDVPEIDEPRLWQLARQIASLSHQGISREHPLLAATLPDGARVQIVAPPATRGALALAIRKHVVPDLTLDDFLGQGAFDCTRFSRGKTDLRAVDAPAGSGPVELAAFLGDLVRTRRNIMISGGTSTGKTTFLNALLKEIPEAERLILIEDTPEVQLSHANSVSLLAVKGELGEARVAADDLLQAALRMRPDRVILGELRGSEAYTFLRAINTGHPGSLTTIHADSPEGALEQLALIILQSGTQLRHEDIMRYACGVIDAVVQLERCNGKRQVARIMMTQGVGR</sequence>
<dbReference type="Pfam" id="PF00437">
    <property type="entry name" value="T2SSE"/>
    <property type="match status" value="1"/>
</dbReference>
<gene>
    <name evidence="3" type="primary">virB11</name>
    <name evidence="3" type="ORF">WG900_19360</name>
</gene>
<evidence type="ECO:0000313" key="4">
    <source>
        <dbReference type="Proteomes" id="UP001379235"/>
    </source>
</evidence>
<dbReference type="CDD" id="cd01130">
    <property type="entry name" value="VirB11-like_ATPase"/>
    <property type="match status" value="1"/>
</dbReference>
<dbReference type="Gene3D" id="3.30.450.90">
    <property type="match status" value="1"/>
</dbReference>
<name>A0ABU8SF10_9SPHN</name>
<dbReference type="NCBIfam" id="TIGR02788">
    <property type="entry name" value="VirB11"/>
    <property type="match status" value="1"/>
</dbReference>
<proteinExistence type="inferred from homology"/>
<evidence type="ECO:0000313" key="3">
    <source>
        <dbReference type="EMBL" id="MEJ6012069.1"/>
    </source>
</evidence>
<dbReference type="InterPro" id="IPR050921">
    <property type="entry name" value="T4SS_GSP_E_ATPase"/>
</dbReference>
<protein>
    <submittedName>
        <fullName evidence="3">P-type DNA transfer ATPase VirB11</fullName>
    </submittedName>
</protein>
<dbReference type="Gene3D" id="3.40.50.300">
    <property type="entry name" value="P-loop containing nucleotide triphosphate hydrolases"/>
    <property type="match status" value="1"/>
</dbReference>
<dbReference type="InterPro" id="IPR027417">
    <property type="entry name" value="P-loop_NTPase"/>
</dbReference>
<dbReference type="SUPFAM" id="SSF52540">
    <property type="entry name" value="P-loop containing nucleoside triphosphate hydrolases"/>
    <property type="match status" value="1"/>
</dbReference>
<dbReference type="SMART" id="SM00382">
    <property type="entry name" value="AAA"/>
    <property type="match status" value="1"/>
</dbReference>
<dbReference type="PANTHER" id="PTHR30486:SF6">
    <property type="entry name" value="TYPE IV PILUS RETRACTATION ATPASE PILT"/>
    <property type="match status" value="1"/>
</dbReference>
<organism evidence="3 4">
    <name type="scientific">Novosphingobium aquae</name>
    <dbReference type="NCBI Taxonomy" id="3133435"/>
    <lineage>
        <taxon>Bacteria</taxon>
        <taxon>Pseudomonadati</taxon>
        <taxon>Pseudomonadota</taxon>
        <taxon>Alphaproteobacteria</taxon>
        <taxon>Sphingomonadales</taxon>
        <taxon>Sphingomonadaceae</taxon>
        <taxon>Novosphingobium</taxon>
    </lineage>
</organism>
<accession>A0ABU8SF10</accession>